<evidence type="ECO:0000256" key="10">
    <source>
        <dbReference type="ARBA" id="ARBA00023242"/>
    </source>
</evidence>
<evidence type="ECO:0000313" key="18">
    <source>
        <dbReference type="EMBL" id="EGV61564.1"/>
    </source>
</evidence>
<keyword evidence="6" id="KW-0963">Cytoplasm</keyword>
<keyword evidence="8" id="KW-0378">Hydrolase</keyword>
<evidence type="ECO:0000256" key="4">
    <source>
        <dbReference type="ARBA" id="ARBA00006576"/>
    </source>
</evidence>
<keyword evidence="10" id="KW-0539">Nucleus</keyword>
<comment type="similarity">
    <text evidence="4">Belongs to the cytidine and deoxycytidylate deaminase family.</text>
</comment>
<evidence type="ECO:0000259" key="17">
    <source>
        <dbReference type="PROSITE" id="PS51747"/>
    </source>
</evidence>
<dbReference type="KEGG" id="cten:18249025"/>
<reference evidence="18 19" key="1">
    <citation type="journal article" date="2011" name="Proc. Natl. Acad. Sci. U.S.A.">
        <title>Comparative genomics of xylose-fermenting fungi for enhanced biofuel production.</title>
        <authorList>
            <person name="Wohlbach D.J."/>
            <person name="Kuo A."/>
            <person name="Sato T.K."/>
            <person name="Potts K.M."/>
            <person name="Salamov A.A."/>
            <person name="LaButti K.M."/>
            <person name="Sun H."/>
            <person name="Clum A."/>
            <person name="Pangilinan J.L."/>
            <person name="Lindquist E.A."/>
            <person name="Lucas S."/>
            <person name="Lapidus A."/>
            <person name="Jin M."/>
            <person name="Gunawan C."/>
            <person name="Balan V."/>
            <person name="Dale B.E."/>
            <person name="Jeffries T.W."/>
            <person name="Zinkel R."/>
            <person name="Barry K.W."/>
            <person name="Grigoriev I.V."/>
            <person name="Gasch A.P."/>
        </authorList>
    </citation>
    <scope>NUCLEOTIDE SEQUENCE [LARGE SCALE GENOMIC DNA]</scope>
    <source>
        <strain evidence="19">ATCC 10573 / BCRC 21748 / CBS 615 / JCM 9827 / NBRC 10315 / NRRL Y-1498 / VKM Y-70</strain>
    </source>
</reference>
<evidence type="ECO:0000256" key="14">
    <source>
        <dbReference type="ARBA" id="ARBA00066550"/>
    </source>
</evidence>
<gene>
    <name evidence="18" type="ORF">CANTEDRAFT_124402</name>
</gene>
<comment type="pathway">
    <text evidence="13">Pyrimidine metabolism; UMP biosynthesis via salvage pathway; uracil from cytosine: step 1/1.</text>
</comment>
<dbReference type="GO" id="GO:0004131">
    <property type="term" value="F:cytosine deaminase activity"/>
    <property type="evidence" value="ECO:0007669"/>
    <property type="project" value="UniProtKB-EC"/>
</dbReference>
<dbReference type="Proteomes" id="UP000000707">
    <property type="component" value="Unassembled WGS sequence"/>
</dbReference>
<dbReference type="EC" id="3.5.4.1" evidence="14"/>
<protein>
    <recommendedName>
        <fullName evidence="15">Cytosine deaminase</fullName>
        <ecNumber evidence="14">3.5.4.1</ecNumber>
    </recommendedName>
    <alternativeName>
        <fullName evidence="16">Cytosine aminohydrolase</fullName>
    </alternativeName>
</protein>
<dbReference type="FunFam" id="3.40.140.10:FF:000016">
    <property type="entry name" value="Cytosine deaminase"/>
    <property type="match status" value="1"/>
</dbReference>
<dbReference type="GO" id="GO:0008835">
    <property type="term" value="F:diaminohydroxyphosphoribosylaminopyrimidine deaminase activity"/>
    <property type="evidence" value="ECO:0007669"/>
    <property type="project" value="TreeGrafter"/>
</dbReference>
<evidence type="ECO:0000256" key="6">
    <source>
        <dbReference type="ARBA" id="ARBA00022490"/>
    </source>
</evidence>
<evidence type="ECO:0000256" key="8">
    <source>
        <dbReference type="ARBA" id="ARBA00022801"/>
    </source>
</evidence>
<dbReference type="GO" id="GO:0046872">
    <property type="term" value="F:metal ion binding"/>
    <property type="evidence" value="ECO:0007669"/>
    <property type="project" value="UniProtKB-KW"/>
</dbReference>
<comment type="subunit">
    <text evidence="5">Homodimer.</text>
</comment>
<evidence type="ECO:0000256" key="16">
    <source>
        <dbReference type="ARBA" id="ARBA00084039"/>
    </source>
</evidence>
<dbReference type="GeneID" id="18249025"/>
<keyword evidence="9" id="KW-0862">Zinc</keyword>
<dbReference type="PANTHER" id="PTHR11079:SF190">
    <property type="entry name" value="CYTOSINE DEAMINASE"/>
    <property type="match status" value="1"/>
</dbReference>
<dbReference type="GO" id="GO:0019858">
    <property type="term" value="P:cytosine metabolic process"/>
    <property type="evidence" value="ECO:0007669"/>
    <property type="project" value="TreeGrafter"/>
</dbReference>
<dbReference type="HOGENOM" id="CLU_025810_7_2_1"/>
<feature type="domain" description="CMP/dCMP-type deaminase" evidence="17">
    <location>
        <begin position="3"/>
        <end position="121"/>
    </location>
</feature>
<dbReference type="Pfam" id="PF00383">
    <property type="entry name" value="dCMP_cyt_deam_1"/>
    <property type="match status" value="1"/>
</dbReference>
<evidence type="ECO:0000256" key="7">
    <source>
        <dbReference type="ARBA" id="ARBA00022723"/>
    </source>
</evidence>
<comment type="cofactor">
    <cofactor evidence="1">
        <name>Zn(2+)</name>
        <dbReference type="ChEBI" id="CHEBI:29105"/>
    </cofactor>
</comment>
<comment type="subcellular location">
    <subcellularLocation>
        <location evidence="3">Cytoplasm</location>
    </subcellularLocation>
    <subcellularLocation>
        <location evidence="2">Nucleus</location>
    </subcellularLocation>
</comment>
<dbReference type="InterPro" id="IPR002125">
    <property type="entry name" value="CMP_dCMP_dom"/>
</dbReference>
<proteinExistence type="inferred from homology"/>
<dbReference type="GO" id="GO:0008655">
    <property type="term" value="P:pyrimidine-containing compound salvage"/>
    <property type="evidence" value="ECO:0007669"/>
    <property type="project" value="TreeGrafter"/>
</dbReference>
<accession>G3BBK8</accession>
<evidence type="ECO:0000256" key="2">
    <source>
        <dbReference type="ARBA" id="ARBA00004123"/>
    </source>
</evidence>
<evidence type="ECO:0000256" key="12">
    <source>
        <dbReference type="ARBA" id="ARBA00056232"/>
    </source>
</evidence>
<evidence type="ECO:0000256" key="13">
    <source>
        <dbReference type="ARBA" id="ARBA00060700"/>
    </source>
</evidence>
<comment type="function">
    <text evidence="12">Catalyzes the hydrolytic deamination of cytosine to uracil or 5-methylcytosine to thymine. Is involved in the pyrimidine salvage pathway, which allows the cell to utilize cytosine for pyrimidine nucleotide synthesis.</text>
</comment>
<dbReference type="GO" id="GO:0005737">
    <property type="term" value="C:cytoplasm"/>
    <property type="evidence" value="ECO:0007669"/>
    <property type="project" value="UniProtKB-SubCell"/>
</dbReference>
<dbReference type="InterPro" id="IPR016193">
    <property type="entry name" value="Cytidine_deaminase-like"/>
</dbReference>
<sequence>MPFDDQKGMAIAIEEAKKGYAEGGVPIGGALISEDGTILGRGHNMRFQKNSAILHGEMSTLESAGRLPGSAYKNCTMYTTLSPCNMCTGACLMYGIKRIVMGENETFVGGEDWIKEKGVELINLNNQECKDLMAKFIKERPHDWYEDIGE</sequence>
<dbReference type="AlphaFoldDB" id="G3BBK8"/>
<dbReference type="eggNOG" id="KOG1018">
    <property type="taxonomic scope" value="Eukaryota"/>
</dbReference>
<dbReference type="PANTHER" id="PTHR11079">
    <property type="entry name" value="CYTOSINE DEAMINASE FAMILY MEMBER"/>
    <property type="match status" value="1"/>
</dbReference>
<dbReference type="CDD" id="cd01285">
    <property type="entry name" value="nucleoside_deaminase"/>
    <property type="match status" value="1"/>
</dbReference>
<dbReference type="Gene3D" id="3.40.140.10">
    <property type="entry name" value="Cytidine Deaminase, domain 2"/>
    <property type="match status" value="1"/>
</dbReference>
<evidence type="ECO:0000256" key="3">
    <source>
        <dbReference type="ARBA" id="ARBA00004496"/>
    </source>
</evidence>
<keyword evidence="19" id="KW-1185">Reference proteome</keyword>
<dbReference type="STRING" id="590646.G3BBK8"/>
<dbReference type="SUPFAM" id="SSF53927">
    <property type="entry name" value="Cytidine deaminase-like"/>
    <property type="match status" value="1"/>
</dbReference>
<dbReference type="GO" id="GO:0005634">
    <property type="term" value="C:nucleus"/>
    <property type="evidence" value="ECO:0007669"/>
    <property type="project" value="UniProtKB-SubCell"/>
</dbReference>
<keyword evidence="7" id="KW-0479">Metal-binding</keyword>
<evidence type="ECO:0000256" key="1">
    <source>
        <dbReference type="ARBA" id="ARBA00001947"/>
    </source>
</evidence>
<dbReference type="EMBL" id="GL996527">
    <property type="protein sequence ID" value="EGV61564.1"/>
    <property type="molecule type" value="Genomic_DNA"/>
</dbReference>
<evidence type="ECO:0000256" key="9">
    <source>
        <dbReference type="ARBA" id="ARBA00022833"/>
    </source>
</evidence>
<organism evidence="19">
    <name type="scientific">Candida tenuis (strain ATCC 10573 / BCRC 21748 / CBS 615 / JCM 9827 / NBRC 10315 / NRRL Y-1498 / VKM Y-70)</name>
    <name type="common">Yeast</name>
    <name type="synonym">Yamadazyma tenuis</name>
    <dbReference type="NCBI Taxonomy" id="590646"/>
    <lineage>
        <taxon>Eukaryota</taxon>
        <taxon>Fungi</taxon>
        <taxon>Dikarya</taxon>
        <taxon>Ascomycota</taxon>
        <taxon>Saccharomycotina</taxon>
        <taxon>Pichiomycetes</taxon>
        <taxon>Debaryomycetaceae</taxon>
        <taxon>Yamadazyma</taxon>
    </lineage>
</organism>
<dbReference type="PROSITE" id="PS51747">
    <property type="entry name" value="CYT_DCMP_DEAMINASES_2"/>
    <property type="match status" value="1"/>
</dbReference>
<dbReference type="GO" id="GO:0046087">
    <property type="term" value="P:cytidine metabolic process"/>
    <property type="evidence" value="ECO:0007669"/>
    <property type="project" value="TreeGrafter"/>
</dbReference>
<dbReference type="OrthoDB" id="242910at2759"/>
<evidence type="ECO:0000313" key="19">
    <source>
        <dbReference type="Proteomes" id="UP000000707"/>
    </source>
</evidence>
<evidence type="ECO:0000256" key="15">
    <source>
        <dbReference type="ARBA" id="ARBA00074321"/>
    </source>
</evidence>
<evidence type="ECO:0000256" key="5">
    <source>
        <dbReference type="ARBA" id="ARBA00011738"/>
    </source>
</evidence>
<name>G3BBK8_CANTC</name>
<comment type="catalytic activity">
    <reaction evidence="11">
        <text>cytosine + H2O + H(+) = uracil + NH4(+)</text>
        <dbReference type="Rhea" id="RHEA:20605"/>
        <dbReference type="ChEBI" id="CHEBI:15377"/>
        <dbReference type="ChEBI" id="CHEBI:15378"/>
        <dbReference type="ChEBI" id="CHEBI:16040"/>
        <dbReference type="ChEBI" id="CHEBI:17568"/>
        <dbReference type="ChEBI" id="CHEBI:28938"/>
        <dbReference type="EC" id="3.5.4.1"/>
    </reaction>
</comment>
<evidence type="ECO:0000256" key="11">
    <source>
        <dbReference type="ARBA" id="ARBA00050113"/>
    </source>
</evidence>